<dbReference type="Proteomes" id="UP001430953">
    <property type="component" value="Unassembled WGS sequence"/>
</dbReference>
<keyword evidence="3" id="KW-1185">Reference proteome</keyword>
<evidence type="ECO:0000313" key="1">
    <source>
        <dbReference type="EMBL" id="KAL0109743.1"/>
    </source>
</evidence>
<dbReference type="EMBL" id="JADYXP020000015">
    <property type="protein sequence ID" value="KAL0109743.1"/>
    <property type="molecule type" value="Genomic_DNA"/>
</dbReference>
<reference evidence="2 3" key="1">
    <citation type="submission" date="2023-03" db="EMBL/GenBank/DDBJ databases">
        <title>High recombination rates correlate with genetic variation in Cardiocondyla obscurior ants.</title>
        <authorList>
            <person name="Errbii M."/>
        </authorList>
    </citation>
    <scope>NUCLEOTIDE SEQUENCE [LARGE SCALE GENOMIC DNA]</scope>
    <source>
        <strain evidence="2">Alpha-2009</strain>
        <tissue evidence="2">Whole body</tissue>
    </source>
</reference>
<proteinExistence type="predicted"/>
<sequence length="109" mass="12799">MIQHRGQSLCGSRREIDHRNLPPFLSLFYLTFRQHLGLSIAIQVPYPRSASNREFYSVSSRKEQKCELLSDRLWVVCLRMRRSRMIALMNSLKIAEETSVTNETRIEAE</sequence>
<accession>A0AAW2FNX1</accession>
<evidence type="ECO:0000313" key="3">
    <source>
        <dbReference type="Proteomes" id="UP001430953"/>
    </source>
</evidence>
<evidence type="ECO:0000313" key="2">
    <source>
        <dbReference type="EMBL" id="KAL0116441.1"/>
    </source>
</evidence>
<protein>
    <submittedName>
        <fullName evidence="2">Uncharacterized protein</fullName>
    </submittedName>
</protein>
<organism evidence="2 3">
    <name type="scientific">Cardiocondyla obscurior</name>
    <dbReference type="NCBI Taxonomy" id="286306"/>
    <lineage>
        <taxon>Eukaryota</taxon>
        <taxon>Metazoa</taxon>
        <taxon>Ecdysozoa</taxon>
        <taxon>Arthropoda</taxon>
        <taxon>Hexapoda</taxon>
        <taxon>Insecta</taxon>
        <taxon>Pterygota</taxon>
        <taxon>Neoptera</taxon>
        <taxon>Endopterygota</taxon>
        <taxon>Hymenoptera</taxon>
        <taxon>Apocrita</taxon>
        <taxon>Aculeata</taxon>
        <taxon>Formicoidea</taxon>
        <taxon>Formicidae</taxon>
        <taxon>Myrmicinae</taxon>
        <taxon>Cardiocondyla</taxon>
    </lineage>
</organism>
<dbReference type="EMBL" id="JADYXP020000009">
    <property type="protein sequence ID" value="KAL0116441.1"/>
    <property type="molecule type" value="Genomic_DNA"/>
</dbReference>
<comment type="caution">
    <text evidence="2">The sequence shown here is derived from an EMBL/GenBank/DDBJ whole genome shotgun (WGS) entry which is preliminary data.</text>
</comment>
<name>A0AAW2FNX1_9HYME</name>
<gene>
    <name evidence="2" type="ORF">PUN28_009826</name>
    <name evidence="1" type="ORF">PUN28_014641</name>
</gene>
<dbReference type="AlphaFoldDB" id="A0AAW2FNX1"/>